<dbReference type="AlphaFoldDB" id="A0A1L0AYE7"/>
<keyword evidence="8" id="KW-1185">Reference proteome</keyword>
<dbReference type="InterPro" id="IPR005828">
    <property type="entry name" value="MFS_sugar_transport-like"/>
</dbReference>
<feature type="transmembrane region" description="Helical" evidence="5">
    <location>
        <begin position="499"/>
        <end position="518"/>
    </location>
</feature>
<dbReference type="SUPFAM" id="SSF103473">
    <property type="entry name" value="MFS general substrate transporter"/>
    <property type="match status" value="1"/>
</dbReference>
<feature type="transmembrane region" description="Helical" evidence="5">
    <location>
        <begin position="435"/>
        <end position="456"/>
    </location>
</feature>
<feature type="transmembrane region" description="Helical" evidence="5">
    <location>
        <begin position="376"/>
        <end position="397"/>
    </location>
</feature>
<comment type="subcellular location">
    <subcellularLocation>
        <location evidence="1">Membrane</location>
        <topology evidence="1">Multi-pass membrane protein</topology>
    </subcellularLocation>
</comment>
<dbReference type="Gene3D" id="1.20.1250.20">
    <property type="entry name" value="MFS general substrate transporter like domains"/>
    <property type="match status" value="1"/>
</dbReference>
<dbReference type="PANTHER" id="PTHR23508:SF10">
    <property type="entry name" value="CARBOXYLIC ACID TRANSPORTER PROTEIN HOMOLOG"/>
    <property type="match status" value="1"/>
</dbReference>
<dbReference type="PROSITE" id="PS50850">
    <property type="entry name" value="MFS"/>
    <property type="match status" value="1"/>
</dbReference>
<dbReference type="VEuPathDB" id="FungiDB:HGUI_01362"/>
<evidence type="ECO:0000313" key="8">
    <source>
        <dbReference type="Proteomes" id="UP000183365"/>
    </source>
</evidence>
<evidence type="ECO:0000256" key="1">
    <source>
        <dbReference type="ARBA" id="ARBA00004141"/>
    </source>
</evidence>
<evidence type="ECO:0000256" key="4">
    <source>
        <dbReference type="ARBA" id="ARBA00023136"/>
    </source>
</evidence>
<protein>
    <submittedName>
        <fullName evidence="7">Related to GIT1-Glycerophosphoinositol transporter also able to mediate low-affinity phosphate trans</fullName>
    </submittedName>
</protein>
<dbReference type="GO" id="GO:0005886">
    <property type="term" value="C:plasma membrane"/>
    <property type="evidence" value="ECO:0007669"/>
    <property type="project" value="TreeGrafter"/>
</dbReference>
<dbReference type="PANTHER" id="PTHR23508">
    <property type="entry name" value="CARBOXYLIC ACID TRANSPORTER PROTEIN HOMOLOG"/>
    <property type="match status" value="1"/>
</dbReference>
<evidence type="ECO:0000313" key="7">
    <source>
        <dbReference type="EMBL" id="SGZ39162.1"/>
    </source>
</evidence>
<keyword evidence="4 5" id="KW-0472">Membrane</keyword>
<proteinExistence type="predicted"/>
<dbReference type="OrthoDB" id="2261376at2759"/>
<keyword evidence="2 5" id="KW-0812">Transmembrane</keyword>
<gene>
    <name evidence="7" type="ORF">HGUI_01362</name>
</gene>
<reference evidence="8" key="1">
    <citation type="submission" date="2016-11" db="EMBL/GenBank/DDBJ databases">
        <authorList>
            <person name="Guldener U."/>
        </authorList>
    </citation>
    <scope>NUCLEOTIDE SEQUENCE [LARGE SCALE GENOMIC DNA]</scope>
</reference>
<dbReference type="Proteomes" id="UP000183365">
    <property type="component" value="Unassembled WGS sequence"/>
</dbReference>
<name>A0A1L0AYE7_9ASCO</name>
<feature type="transmembrane region" description="Helical" evidence="5">
    <location>
        <begin position="287"/>
        <end position="307"/>
    </location>
</feature>
<dbReference type="Pfam" id="PF00083">
    <property type="entry name" value="Sugar_tr"/>
    <property type="match status" value="2"/>
</dbReference>
<accession>A0A1L0AYE7</accession>
<feature type="transmembrane region" description="Helical" evidence="5">
    <location>
        <begin position="328"/>
        <end position="347"/>
    </location>
</feature>
<sequence>MVVPFSKRHVEGPSWARDIPRNINEVFTNWYTYGSKEYAGIKSSGDKYLDEDERLELEEYKNSSNYVKTEEELEESGDSTLTKKEKRKIILDMCSASACLLGDGYVNASTGVISSGLKAVYGPQYSKSKAISNISAVVFAGEVFSIIFFGYFVDIIGRRTVTLIGNVIMCLFSLLLAGAWTKGTHAKITDTAYYTDSATGTKYAKASNSLWSYICFLRFMVGVGIGSEYPAASSWSADIGKKLKAKDRNLWFTMFTNTSIDCGFVASAFITWIVILICGNGNMGTVWRVTVGIGAIIPFCFFISRFRMTESEYFEKNRFKTKKIPYHLVYKFYWFRILCFGLIWVFYDFVAYGMSGISSLVLDIILGDTTDLKTVWGWNVLFNAFYLPGTFAGCIAVKYFGPRWVGSAVWIQAIFGFVMAAQLETLQKHIAGFTVFYGVFTALGEFSLGNNLGLICANGFATPVRGSCYLWCAAFGKAAAFGSNYLFPKLIKNGGVKAPFYYAGGMGLAATFVLLFLCPPLDQVSQQLEDKRFVEYLKKEGYNVNELTTFNLDSSSDSEVDELKSTERVKTYTAESESI</sequence>
<evidence type="ECO:0000256" key="5">
    <source>
        <dbReference type="SAM" id="Phobius"/>
    </source>
</evidence>
<feature type="domain" description="Major facilitator superfamily (MFS) profile" evidence="6">
    <location>
        <begin position="95"/>
        <end position="522"/>
    </location>
</feature>
<dbReference type="InterPro" id="IPR036259">
    <property type="entry name" value="MFS_trans_sf"/>
</dbReference>
<dbReference type="GO" id="GO:0046943">
    <property type="term" value="F:carboxylic acid transmembrane transporter activity"/>
    <property type="evidence" value="ECO:0007669"/>
    <property type="project" value="TreeGrafter"/>
</dbReference>
<feature type="transmembrane region" description="Helical" evidence="5">
    <location>
        <begin position="130"/>
        <end position="153"/>
    </location>
</feature>
<feature type="transmembrane region" description="Helical" evidence="5">
    <location>
        <begin position="250"/>
        <end position="275"/>
    </location>
</feature>
<feature type="transmembrane region" description="Helical" evidence="5">
    <location>
        <begin position="160"/>
        <end position="180"/>
    </location>
</feature>
<dbReference type="EMBL" id="FQNF01000018">
    <property type="protein sequence ID" value="SGZ39162.1"/>
    <property type="molecule type" value="Genomic_DNA"/>
</dbReference>
<feature type="transmembrane region" description="Helical" evidence="5">
    <location>
        <begin position="404"/>
        <end position="423"/>
    </location>
</feature>
<organism evidence="7 8">
    <name type="scientific">Hanseniaspora guilliermondii</name>
    <dbReference type="NCBI Taxonomy" id="56406"/>
    <lineage>
        <taxon>Eukaryota</taxon>
        <taxon>Fungi</taxon>
        <taxon>Dikarya</taxon>
        <taxon>Ascomycota</taxon>
        <taxon>Saccharomycotina</taxon>
        <taxon>Saccharomycetes</taxon>
        <taxon>Saccharomycodales</taxon>
        <taxon>Saccharomycodaceae</taxon>
        <taxon>Hanseniaspora</taxon>
    </lineage>
</organism>
<evidence type="ECO:0000259" key="6">
    <source>
        <dbReference type="PROSITE" id="PS50850"/>
    </source>
</evidence>
<keyword evidence="3 5" id="KW-1133">Transmembrane helix</keyword>
<evidence type="ECO:0000256" key="2">
    <source>
        <dbReference type="ARBA" id="ARBA00022692"/>
    </source>
</evidence>
<feature type="transmembrane region" description="Helical" evidence="5">
    <location>
        <begin position="468"/>
        <end position="487"/>
    </location>
</feature>
<dbReference type="InterPro" id="IPR020846">
    <property type="entry name" value="MFS_dom"/>
</dbReference>
<evidence type="ECO:0000256" key="3">
    <source>
        <dbReference type="ARBA" id="ARBA00022989"/>
    </source>
</evidence>